<gene>
    <name evidence="21" type="ORF">MNODULE_19365</name>
</gene>
<dbReference type="EMBL" id="VTOW01000004">
    <property type="protein sequence ID" value="NKE72916.1"/>
    <property type="molecule type" value="Genomic_DNA"/>
</dbReference>
<evidence type="ECO:0000256" key="17">
    <source>
        <dbReference type="SAM" id="MobiDB-lite"/>
    </source>
</evidence>
<dbReference type="NCBIfam" id="TIGR00229">
    <property type="entry name" value="sensory_box"/>
    <property type="match status" value="2"/>
</dbReference>
<evidence type="ECO:0000256" key="14">
    <source>
        <dbReference type="ARBA" id="ARBA00024827"/>
    </source>
</evidence>
<dbReference type="InterPro" id="IPR005467">
    <property type="entry name" value="His_kinase_dom"/>
</dbReference>
<keyword evidence="13" id="KW-0411">Iron-sulfur</keyword>
<evidence type="ECO:0000256" key="15">
    <source>
        <dbReference type="ARBA" id="ARBA00030800"/>
    </source>
</evidence>
<feature type="domain" description="PAC" evidence="20">
    <location>
        <begin position="224"/>
        <end position="277"/>
    </location>
</feature>
<evidence type="ECO:0000256" key="13">
    <source>
        <dbReference type="ARBA" id="ARBA00023014"/>
    </source>
</evidence>
<comment type="subcellular location">
    <subcellularLocation>
        <location evidence="3">Cytoplasm</location>
    </subcellularLocation>
</comment>
<dbReference type="InterPro" id="IPR013656">
    <property type="entry name" value="PAS_4"/>
</dbReference>
<dbReference type="PROSITE" id="PS50112">
    <property type="entry name" value="PAS"/>
    <property type="match status" value="1"/>
</dbReference>
<accession>A0A7X6DT56</accession>
<comment type="caution">
    <text evidence="21">The sequence shown here is derived from an EMBL/GenBank/DDBJ whole genome shotgun (WGS) entry which is preliminary data.</text>
</comment>
<evidence type="ECO:0000256" key="4">
    <source>
        <dbReference type="ARBA" id="ARBA00012438"/>
    </source>
</evidence>
<evidence type="ECO:0000256" key="6">
    <source>
        <dbReference type="ARBA" id="ARBA00022485"/>
    </source>
</evidence>
<proteinExistence type="predicted"/>
<comment type="cofactor">
    <cofactor evidence="2">
        <name>[4Fe-4S] cluster</name>
        <dbReference type="ChEBI" id="CHEBI:49883"/>
    </cofactor>
</comment>
<keyword evidence="8" id="KW-0808">Transferase</keyword>
<dbReference type="CDD" id="cd00130">
    <property type="entry name" value="PAS"/>
    <property type="match status" value="2"/>
</dbReference>
<evidence type="ECO:0000256" key="11">
    <source>
        <dbReference type="ARBA" id="ARBA00023004"/>
    </source>
</evidence>
<evidence type="ECO:0000256" key="8">
    <source>
        <dbReference type="ARBA" id="ARBA00022679"/>
    </source>
</evidence>
<keyword evidence="16" id="KW-0175">Coiled coil</keyword>
<evidence type="ECO:0000259" key="18">
    <source>
        <dbReference type="PROSITE" id="PS50109"/>
    </source>
</evidence>
<dbReference type="SMART" id="SM00387">
    <property type="entry name" value="HATPase_c"/>
    <property type="match status" value="1"/>
</dbReference>
<dbReference type="Pfam" id="PF07730">
    <property type="entry name" value="HisKA_3"/>
    <property type="match status" value="1"/>
</dbReference>
<evidence type="ECO:0000259" key="20">
    <source>
        <dbReference type="PROSITE" id="PS50113"/>
    </source>
</evidence>
<keyword evidence="22" id="KW-1185">Reference proteome</keyword>
<keyword evidence="9" id="KW-0479">Metal-binding</keyword>
<dbReference type="Gene3D" id="3.30.450.20">
    <property type="entry name" value="PAS domain"/>
    <property type="match status" value="2"/>
</dbReference>
<sequence>MPKKDKKSAASAPARRKGNRPAVHRSGQNYRALLQNSPDVISNLDRRGTILFINRTLPEYTVENVIGTNASDYHAPEEAARFQRLLEKMFDSGEPQSVEMVAVGPTYWLTRIFPIQRGGKVESALVIATDMTAQKRTERALLESSELNRRMIEGVSAGIVQVAADGTICMANEKAQEILGLRFDALKKLYVADFDTKTVWEDGTPCESKDYPVSKCMETGRPQPGVIIGVRRPDGSTSWAIYSALPMRDPDNGKLSGAIVTFVEITERKRAEEALKNSRQQLRDLSARLQTILEEERTRISREIHDELGQQLTILKMDLSWLKKQLSRNQKPLRERTQSMVHLVDATIQTVRKISTEMRPVVLDDLGLTAAMEWQVEDFKRRTGMRCRFTARPEEITLDRDRSTTVFRIFQETLTNIVRHAGADKIDVRLEKRGDHLLLEVGDNGKGITEGQIANSKSLGLLGIRERALLWGGTVSIQGEPGKGTTLSVKIPLAPPDGRNECV</sequence>
<dbReference type="InterPro" id="IPR050482">
    <property type="entry name" value="Sensor_HK_TwoCompSys"/>
</dbReference>
<dbReference type="PANTHER" id="PTHR24421">
    <property type="entry name" value="NITRATE/NITRITE SENSOR PROTEIN NARX-RELATED"/>
    <property type="match status" value="1"/>
</dbReference>
<dbReference type="GO" id="GO:0046872">
    <property type="term" value="F:metal ion binding"/>
    <property type="evidence" value="ECO:0007669"/>
    <property type="project" value="UniProtKB-KW"/>
</dbReference>
<keyword evidence="11" id="KW-0408">Iron</keyword>
<dbReference type="PRINTS" id="PR00344">
    <property type="entry name" value="BCTRLSENSOR"/>
</dbReference>
<dbReference type="SUPFAM" id="SSF55874">
    <property type="entry name" value="ATPase domain of HSP90 chaperone/DNA topoisomerase II/histidine kinase"/>
    <property type="match status" value="1"/>
</dbReference>
<evidence type="ECO:0000256" key="12">
    <source>
        <dbReference type="ARBA" id="ARBA00023012"/>
    </source>
</evidence>
<dbReference type="InterPro" id="IPR003594">
    <property type="entry name" value="HATPase_dom"/>
</dbReference>
<dbReference type="GO" id="GO:0016020">
    <property type="term" value="C:membrane"/>
    <property type="evidence" value="ECO:0007669"/>
    <property type="project" value="InterPro"/>
</dbReference>
<feature type="region of interest" description="Disordered" evidence="17">
    <location>
        <begin position="1"/>
        <end position="26"/>
    </location>
</feature>
<keyword evidence="7" id="KW-0963">Cytoplasm</keyword>
<dbReference type="InterPro" id="IPR004358">
    <property type="entry name" value="Sig_transdc_His_kin-like_C"/>
</dbReference>
<comment type="catalytic activity">
    <reaction evidence="1">
        <text>ATP + protein L-histidine = ADP + protein N-phospho-L-histidine.</text>
        <dbReference type="EC" id="2.7.13.3"/>
    </reaction>
</comment>
<feature type="compositionally biased region" description="Basic residues" evidence="17">
    <location>
        <begin position="14"/>
        <end position="23"/>
    </location>
</feature>
<keyword evidence="12" id="KW-0902">Two-component regulatory system</keyword>
<protein>
    <recommendedName>
        <fullName evidence="5">Oxygen sensor histidine kinase NreB</fullName>
        <ecNumber evidence="4">2.7.13.3</ecNumber>
    </recommendedName>
    <alternativeName>
        <fullName evidence="15">Nitrogen regulation protein B</fullName>
    </alternativeName>
</protein>
<dbReference type="EC" id="2.7.13.3" evidence="4"/>
<evidence type="ECO:0000256" key="3">
    <source>
        <dbReference type="ARBA" id="ARBA00004496"/>
    </source>
</evidence>
<dbReference type="SMART" id="SM00091">
    <property type="entry name" value="PAS"/>
    <property type="match status" value="2"/>
</dbReference>
<evidence type="ECO:0000313" key="22">
    <source>
        <dbReference type="Proteomes" id="UP000534783"/>
    </source>
</evidence>
<dbReference type="GO" id="GO:0005737">
    <property type="term" value="C:cytoplasm"/>
    <property type="evidence" value="ECO:0007669"/>
    <property type="project" value="UniProtKB-SubCell"/>
</dbReference>
<dbReference type="GO" id="GO:0000155">
    <property type="term" value="F:phosphorelay sensor kinase activity"/>
    <property type="evidence" value="ECO:0007669"/>
    <property type="project" value="InterPro"/>
</dbReference>
<dbReference type="InterPro" id="IPR035965">
    <property type="entry name" value="PAS-like_dom_sf"/>
</dbReference>
<dbReference type="Gene3D" id="1.20.5.1930">
    <property type="match status" value="1"/>
</dbReference>
<feature type="domain" description="PAS" evidence="19">
    <location>
        <begin position="144"/>
        <end position="181"/>
    </location>
</feature>
<dbReference type="Pfam" id="PF08448">
    <property type="entry name" value="PAS_4"/>
    <property type="match status" value="2"/>
</dbReference>
<dbReference type="SUPFAM" id="SSF55785">
    <property type="entry name" value="PYP-like sensor domain (PAS domain)"/>
    <property type="match status" value="2"/>
</dbReference>
<dbReference type="InterPro" id="IPR011712">
    <property type="entry name" value="Sig_transdc_His_kin_sub3_dim/P"/>
</dbReference>
<dbReference type="Proteomes" id="UP000534783">
    <property type="component" value="Unassembled WGS sequence"/>
</dbReference>
<dbReference type="Gene3D" id="3.30.565.10">
    <property type="entry name" value="Histidine kinase-like ATPase, C-terminal domain"/>
    <property type="match status" value="1"/>
</dbReference>
<name>A0A7X6DT56_9BACT</name>
<evidence type="ECO:0000256" key="16">
    <source>
        <dbReference type="SAM" id="Coils"/>
    </source>
</evidence>
<dbReference type="Pfam" id="PF02518">
    <property type="entry name" value="HATPase_c"/>
    <property type="match status" value="1"/>
</dbReference>
<evidence type="ECO:0000256" key="2">
    <source>
        <dbReference type="ARBA" id="ARBA00001966"/>
    </source>
</evidence>
<comment type="function">
    <text evidence="14">Member of the two-component regulatory system NreB/NreC involved in the control of dissimilatory nitrate/nitrite reduction in response to oxygen. NreB functions as a direct oxygen sensor histidine kinase which is autophosphorylated, in the absence of oxygen, probably at the conserved histidine residue, and transfers its phosphate group probably to a conserved aspartate residue of NreC. NreB/NreC activates the expression of the nitrate (narGHJI) and nitrite (nir) reductase operons, as well as the putative nitrate transporter gene narT.</text>
</comment>
<keyword evidence="10" id="KW-0418">Kinase</keyword>
<dbReference type="InterPro" id="IPR000014">
    <property type="entry name" value="PAS"/>
</dbReference>
<dbReference type="CDD" id="cd16917">
    <property type="entry name" value="HATPase_UhpB-NarQ-NarX-like"/>
    <property type="match status" value="1"/>
</dbReference>
<keyword evidence="6" id="KW-0004">4Fe-4S</keyword>
<dbReference type="PROSITE" id="PS50113">
    <property type="entry name" value="PAC"/>
    <property type="match status" value="1"/>
</dbReference>
<evidence type="ECO:0000256" key="5">
    <source>
        <dbReference type="ARBA" id="ARBA00017322"/>
    </source>
</evidence>
<evidence type="ECO:0000256" key="9">
    <source>
        <dbReference type="ARBA" id="ARBA00022723"/>
    </source>
</evidence>
<dbReference type="PROSITE" id="PS50109">
    <property type="entry name" value="HIS_KIN"/>
    <property type="match status" value="1"/>
</dbReference>
<evidence type="ECO:0000259" key="19">
    <source>
        <dbReference type="PROSITE" id="PS50112"/>
    </source>
</evidence>
<feature type="coiled-coil region" evidence="16">
    <location>
        <begin position="268"/>
        <end position="295"/>
    </location>
</feature>
<dbReference type="GO" id="GO:0046983">
    <property type="term" value="F:protein dimerization activity"/>
    <property type="evidence" value="ECO:0007669"/>
    <property type="project" value="InterPro"/>
</dbReference>
<dbReference type="RefSeq" id="WP_168062851.1">
    <property type="nucleotide sequence ID" value="NZ_VTOW01000004.1"/>
</dbReference>
<evidence type="ECO:0000256" key="1">
    <source>
        <dbReference type="ARBA" id="ARBA00000085"/>
    </source>
</evidence>
<evidence type="ECO:0000313" key="21">
    <source>
        <dbReference type="EMBL" id="NKE72916.1"/>
    </source>
</evidence>
<dbReference type="GO" id="GO:0051539">
    <property type="term" value="F:4 iron, 4 sulfur cluster binding"/>
    <property type="evidence" value="ECO:0007669"/>
    <property type="project" value="UniProtKB-KW"/>
</dbReference>
<reference evidence="21 22" key="1">
    <citation type="journal article" date="2020" name="Nature">
        <title>Bacterial chemolithoautotrophy via manganese oxidation.</title>
        <authorList>
            <person name="Yu H."/>
            <person name="Leadbetter J.R."/>
        </authorList>
    </citation>
    <scope>NUCLEOTIDE SEQUENCE [LARGE SCALE GENOMIC DNA]</scope>
    <source>
        <strain evidence="21 22">Mn-1</strain>
    </source>
</reference>
<dbReference type="AlphaFoldDB" id="A0A7X6DT56"/>
<dbReference type="PANTHER" id="PTHR24421:SF59">
    <property type="entry name" value="OXYGEN SENSOR HISTIDINE KINASE NREB"/>
    <property type="match status" value="1"/>
</dbReference>
<evidence type="ECO:0000256" key="10">
    <source>
        <dbReference type="ARBA" id="ARBA00022777"/>
    </source>
</evidence>
<feature type="domain" description="Histidine kinase" evidence="18">
    <location>
        <begin position="303"/>
        <end position="495"/>
    </location>
</feature>
<dbReference type="InterPro" id="IPR036890">
    <property type="entry name" value="HATPase_C_sf"/>
</dbReference>
<evidence type="ECO:0000256" key="7">
    <source>
        <dbReference type="ARBA" id="ARBA00022490"/>
    </source>
</evidence>
<organism evidence="21 22">
    <name type="scientific">Candidatus Manganitrophus noduliformans</name>
    <dbReference type="NCBI Taxonomy" id="2606439"/>
    <lineage>
        <taxon>Bacteria</taxon>
        <taxon>Pseudomonadati</taxon>
        <taxon>Nitrospirota</taxon>
        <taxon>Nitrospiria</taxon>
        <taxon>Candidatus Troglogloeales</taxon>
        <taxon>Candidatus Manganitrophaceae</taxon>
        <taxon>Candidatus Manganitrophus</taxon>
    </lineage>
</organism>
<dbReference type="InterPro" id="IPR000700">
    <property type="entry name" value="PAS-assoc_C"/>
</dbReference>